<keyword evidence="3 8" id="KW-0779">Telomere</keyword>
<evidence type="ECO:0000256" key="6">
    <source>
        <dbReference type="ARBA" id="ARBA00023163"/>
    </source>
</evidence>
<dbReference type="Pfam" id="PF01388">
    <property type="entry name" value="ARID"/>
    <property type="match status" value="1"/>
</dbReference>
<accession>A0ABR1VF37</accession>
<dbReference type="CDD" id="cd11655">
    <property type="entry name" value="rap1_myb-like"/>
    <property type="match status" value="2"/>
</dbReference>
<feature type="compositionally biased region" description="Low complexity" evidence="9">
    <location>
        <begin position="597"/>
        <end position="608"/>
    </location>
</feature>
<dbReference type="InterPro" id="IPR015010">
    <property type="entry name" value="TERF2IP_Myb"/>
</dbReference>
<feature type="compositionally biased region" description="Basic and acidic residues" evidence="9">
    <location>
        <begin position="632"/>
        <end position="645"/>
    </location>
</feature>
<evidence type="ECO:0000256" key="9">
    <source>
        <dbReference type="SAM" id="MobiDB-lite"/>
    </source>
</evidence>
<dbReference type="Pfam" id="PF11626">
    <property type="entry name" value="Rap1_C"/>
    <property type="match status" value="1"/>
</dbReference>
<comment type="caution">
    <text evidence="12">The sequence shown here is derived from an EMBL/GenBank/DDBJ whole genome shotgun (WGS) entry which is preliminary data.</text>
</comment>
<feature type="compositionally biased region" description="Polar residues" evidence="9">
    <location>
        <begin position="661"/>
        <end position="682"/>
    </location>
</feature>
<feature type="compositionally biased region" description="Low complexity" evidence="9">
    <location>
        <begin position="178"/>
        <end position="189"/>
    </location>
</feature>
<name>A0ABR1VF37_9PEZI</name>
<dbReference type="RefSeq" id="XP_066717130.1">
    <property type="nucleotide sequence ID" value="XM_066857861.1"/>
</dbReference>
<evidence type="ECO:0000256" key="5">
    <source>
        <dbReference type="ARBA" id="ARBA00023159"/>
    </source>
</evidence>
<evidence type="ECO:0000259" key="10">
    <source>
        <dbReference type="PROSITE" id="PS50172"/>
    </source>
</evidence>
<feature type="compositionally biased region" description="Acidic residues" evidence="9">
    <location>
        <begin position="260"/>
        <end position="269"/>
    </location>
</feature>
<dbReference type="PANTHER" id="PTHR16466">
    <property type="entry name" value="TELOMERE REPEAT-BINDING FACTOR 2-INTERACTING PROTEIN 1"/>
    <property type="match status" value="1"/>
</dbReference>
<feature type="compositionally biased region" description="Low complexity" evidence="9">
    <location>
        <begin position="785"/>
        <end position="829"/>
    </location>
</feature>
<dbReference type="EMBL" id="JAQQWL010000006">
    <property type="protein sequence ID" value="KAK8069836.1"/>
    <property type="molecule type" value="Genomic_DNA"/>
</dbReference>
<comment type="subunit">
    <text evidence="8">Homodimer.</text>
</comment>
<evidence type="ECO:0000259" key="11">
    <source>
        <dbReference type="PROSITE" id="PS51011"/>
    </source>
</evidence>
<dbReference type="CDD" id="cd16100">
    <property type="entry name" value="ARID"/>
    <property type="match status" value="1"/>
</dbReference>
<keyword evidence="2 8" id="KW-0158">Chromosome</keyword>
<dbReference type="Gene3D" id="1.10.10.60">
    <property type="entry name" value="Homeodomain-like"/>
    <property type="match status" value="2"/>
</dbReference>
<feature type="compositionally biased region" description="Polar residues" evidence="9">
    <location>
        <begin position="564"/>
        <end position="573"/>
    </location>
</feature>
<feature type="compositionally biased region" description="Basic and acidic residues" evidence="9">
    <location>
        <begin position="224"/>
        <end position="237"/>
    </location>
</feature>
<evidence type="ECO:0000256" key="8">
    <source>
        <dbReference type="RuleBase" id="RU367107"/>
    </source>
</evidence>
<dbReference type="PROSITE" id="PS50172">
    <property type="entry name" value="BRCT"/>
    <property type="match status" value="1"/>
</dbReference>
<feature type="region of interest" description="Disordered" evidence="9">
    <location>
        <begin position="258"/>
        <end position="390"/>
    </location>
</feature>
<evidence type="ECO:0000313" key="12">
    <source>
        <dbReference type="EMBL" id="KAK8069836.1"/>
    </source>
</evidence>
<dbReference type="PANTHER" id="PTHR16466:SF6">
    <property type="entry name" value="TELOMERIC REPEAT-BINDING FACTOR 2-INTERACTING PROTEIN 1"/>
    <property type="match status" value="1"/>
</dbReference>
<dbReference type="Pfam" id="PF16589">
    <property type="entry name" value="BRCT_2"/>
    <property type="match status" value="1"/>
</dbReference>
<gene>
    <name evidence="12" type="ORF">PG994_006452</name>
</gene>
<keyword evidence="7 8" id="KW-0539">Nucleus</keyword>
<dbReference type="Gene3D" id="3.40.50.10190">
    <property type="entry name" value="BRCT domain"/>
    <property type="match status" value="1"/>
</dbReference>
<feature type="region of interest" description="Disordered" evidence="9">
    <location>
        <begin position="154"/>
        <end position="244"/>
    </location>
</feature>
<dbReference type="SUPFAM" id="SSF46774">
    <property type="entry name" value="ARID-like"/>
    <property type="match status" value="1"/>
</dbReference>
<dbReference type="InterPro" id="IPR036431">
    <property type="entry name" value="ARID_dom_sf"/>
</dbReference>
<protein>
    <recommendedName>
        <fullName evidence="8">DNA-binding protein RAP1</fullName>
    </recommendedName>
</protein>
<dbReference type="Gene3D" id="1.10.150.60">
    <property type="entry name" value="ARID DNA-binding domain"/>
    <property type="match status" value="1"/>
</dbReference>
<dbReference type="InterPro" id="IPR039595">
    <property type="entry name" value="TE2IP/Rap1"/>
</dbReference>
<dbReference type="GeneID" id="92090924"/>
<dbReference type="SUPFAM" id="SSF46689">
    <property type="entry name" value="Homeodomain-like"/>
    <property type="match status" value="2"/>
</dbReference>
<feature type="compositionally biased region" description="Polar residues" evidence="9">
    <location>
        <begin position="355"/>
        <end position="373"/>
    </location>
</feature>
<keyword evidence="5" id="KW-0010">Activator</keyword>
<dbReference type="InterPro" id="IPR001606">
    <property type="entry name" value="ARID_dom"/>
</dbReference>
<dbReference type="Pfam" id="PF08914">
    <property type="entry name" value="Myb_Rap1"/>
    <property type="match status" value="2"/>
</dbReference>
<feature type="compositionally biased region" description="Basic and acidic residues" evidence="9">
    <location>
        <begin position="162"/>
        <end position="171"/>
    </location>
</feature>
<sequence length="963" mass="108316">MSAPIVYSGAVTGEGGILFKDNKFWVARRTPTRQTWINHIKNNGGQVVPLEKNADYMIADHVWKDAPQGSYSWKWIEDSVKKGKLLDADDYLIGGKPQEQAREDDRVLMEWVLRRERQGESILGNKIYQELAVKNPRHTFQSWRDRWVRKLSMKPRPNVPSEESKAQHAEEPEPMAGRQRTSASSQSQTPPSPAKQEKKSRMRFTAEEDRQLTEYVLEKTANTGKDRGNKVFQEHANEFPQHTWQAYRDRWIKYLKPADQEEGDDDEEIQQARASRSKTNDIQSSRNERPDVALQKPKENSKAVKEKTNIAAESPESSKGGSRNITQQQDDSASDSPGPIRRSPRNVKRMETQVEIDQQLNDENAQEEPQNVRASAAGKSDKQLPTKAGDTGTVLESREKFYPIYQDFIQRFTRIRPNFWPTVRNQSFHLWSLWQNVVAQKVDPAERDWQQIAENLGYDWVEHEGVENDLHEVYENHLAEFEQFLVEHEMDESDESEGDEDVPYEAAAVISFRDALDRGSEEKFNSSPPKQPSLKRTHEDALLLDQGYPDSSGKRQRISKDSEIPSTPDTKNGTAHLRRPVSAAVSPSDLRVSALPRSSSSRARQSAQKGRGVPDNGGRMITDSAKVHSRGRAVEPETQDFRYDPETQNLVFDTEMDDVQGESQVNTTASQQLQLESETGSPPVQPVINRVSARPTTPTPKRKAGTSPFVDSPDDEHDQSTPKARFGKGKNPLLADLEKQQQQQQHRRRSAGSPQSRSATAPQPKPQRQSMSRPAASHPPPPSFPSSSATSSKTTKPPPSSLRKPQAHQSPASVPAAAAATPKPTSSSAGDTVASGLAKLNEGIDKWVALGYAPSVARRALEATSWQDELVVVIIEPLKKGEPLPTDIEGVWTAKDDLKLQFLEEIKAAGGIKNISDEKQATKLEKKHAAFEKHLMNKHGERLIKKRKKWFRLKEQLGWGEKE</sequence>
<evidence type="ECO:0000256" key="4">
    <source>
        <dbReference type="ARBA" id="ARBA00023015"/>
    </source>
</evidence>
<evidence type="ECO:0000256" key="1">
    <source>
        <dbReference type="ARBA" id="ARBA00010467"/>
    </source>
</evidence>
<evidence type="ECO:0000256" key="3">
    <source>
        <dbReference type="ARBA" id="ARBA00022895"/>
    </source>
</evidence>
<dbReference type="InterPro" id="IPR001357">
    <property type="entry name" value="BRCT_dom"/>
</dbReference>
<feature type="domain" description="BRCT" evidence="10">
    <location>
        <begin position="14"/>
        <end position="93"/>
    </location>
</feature>
<comment type="similarity">
    <text evidence="1 8">Belongs to the RAP1 family.</text>
</comment>
<keyword evidence="6" id="KW-0804">Transcription</keyword>
<feature type="compositionally biased region" description="Polar residues" evidence="9">
    <location>
        <begin position="315"/>
        <end position="335"/>
    </location>
</feature>
<keyword evidence="4" id="KW-0805">Transcription regulation</keyword>
<proteinExistence type="inferred from homology"/>
<dbReference type="InterPro" id="IPR036420">
    <property type="entry name" value="BRCT_dom_sf"/>
</dbReference>
<evidence type="ECO:0000256" key="2">
    <source>
        <dbReference type="ARBA" id="ARBA00022454"/>
    </source>
</evidence>
<feature type="compositionally biased region" description="Basic and acidic residues" evidence="9">
    <location>
        <begin position="195"/>
        <end position="212"/>
    </location>
</feature>
<feature type="region of interest" description="Disordered" evidence="9">
    <location>
        <begin position="545"/>
        <end position="832"/>
    </location>
</feature>
<comment type="subcellular location">
    <subcellularLocation>
        <location evidence="8">Nucleus</location>
    </subcellularLocation>
    <subcellularLocation>
        <location evidence="8">Chromosome</location>
        <location evidence="8">Telomere</location>
    </subcellularLocation>
</comment>
<dbReference type="Proteomes" id="UP001480595">
    <property type="component" value="Unassembled WGS sequence"/>
</dbReference>
<keyword evidence="13" id="KW-1185">Reference proteome</keyword>
<feature type="domain" description="ARID" evidence="11">
    <location>
        <begin position="395"/>
        <end position="486"/>
    </location>
</feature>
<feature type="compositionally biased region" description="Basic and acidic residues" evidence="9">
    <location>
        <begin position="286"/>
        <end position="308"/>
    </location>
</feature>
<dbReference type="InterPro" id="IPR021661">
    <property type="entry name" value="Rap1_C"/>
</dbReference>
<evidence type="ECO:0000256" key="7">
    <source>
        <dbReference type="ARBA" id="ARBA00023242"/>
    </source>
</evidence>
<feature type="compositionally biased region" description="Polar residues" evidence="9">
    <location>
        <begin position="752"/>
        <end position="771"/>
    </location>
</feature>
<reference evidence="12 13" key="1">
    <citation type="submission" date="2023-01" db="EMBL/GenBank/DDBJ databases">
        <title>Analysis of 21 Apiospora genomes using comparative genomics revels a genus with tremendous synthesis potential of carbohydrate active enzymes and secondary metabolites.</title>
        <authorList>
            <person name="Sorensen T."/>
        </authorList>
    </citation>
    <scope>NUCLEOTIDE SEQUENCE [LARGE SCALE GENOMIC DNA]</scope>
    <source>
        <strain evidence="12 13">CBS 135458</strain>
    </source>
</reference>
<dbReference type="PROSITE" id="PS51011">
    <property type="entry name" value="ARID"/>
    <property type="match status" value="1"/>
</dbReference>
<evidence type="ECO:0000313" key="13">
    <source>
        <dbReference type="Proteomes" id="UP001480595"/>
    </source>
</evidence>
<comment type="function">
    <text evidence="8">Involved in the regulation of telomere length, clustering and has a specific role in telomere position effect (TPE).</text>
</comment>
<dbReference type="InterPro" id="IPR009057">
    <property type="entry name" value="Homeodomain-like_sf"/>
</dbReference>
<dbReference type="SUPFAM" id="SSF52113">
    <property type="entry name" value="BRCT domain"/>
    <property type="match status" value="1"/>
</dbReference>
<organism evidence="12 13">
    <name type="scientific">Apiospora phragmitis</name>
    <dbReference type="NCBI Taxonomy" id="2905665"/>
    <lineage>
        <taxon>Eukaryota</taxon>
        <taxon>Fungi</taxon>
        <taxon>Dikarya</taxon>
        <taxon>Ascomycota</taxon>
        <taxon>Pezizomycotina</taxon>
        <taxon>Sordariomycetes</taxon>
        <taxon>Xylariomycetidae</taxon>
        <taxon>Amphisphaeriales</taxon>
        <taxon>Apiosporaceae</taxon>
        <taxon>Apiospora</taxon>
    </lineage>
</organism>